<reference evidence="1 2" key="1">
    <citation type="journal article" date="2011" name="J. Bacteriol.">
        <title>Genome sequence of the mercury-methylating and pleomorphic Desulfovibrio africanus Strain Walvis Bay.</title>
        <authorList>
            <person name="Brown S.D."/>
            <person name="Wall J.D."/>
            <person name="Kucken A.M."/>
            <person name="Gilmour C.C."/>
            <person name="Podar M."/>
            <person name="Brandt C.C."/>
            <person name="Teshima H."/>
            <person name="Detter J.C."/>
            <person name="Han C.S."/>
            <person name="Land M.L."/>
            <person name="Lucas S."/>
            <person name="Han J."/>
            <person name="Pennacchio L."/>
            <person name="Nolan M."/>
            <person name="Pitluck S."/>
            <person name="Woyke T."/>
            <person name="Goodwin L."/>
            <person name="Palumbo A.V."/>
            <person name="Elias D.A."/>
        </authorList>
    </citation>
    <scope>NUCLEOTIDE SEQUENCE [LARGE SCALE GENOMIC DNA]</scope>
    <source>
        <strain evidence="1 2">Walvis Bay</strain>
    </source>
</reference>
<evidence type="ECO:0000313" key="1">
    <source>
        <dbReference type="EMBL" id="EGJ50942.1"/>
    </source>
</evidence>
<dbReference type="Proteomes" id="UP000007844">
    <property type="component" value="Chromosome"/>
</dbReference>
<keyword evidence="2" id="KW-1185">Reference proteome</keyword>
<dbReference type="AlphaFoldDB" id="F3Z0D2"/>
<proteinExistence type="predicted"/>
<sequence length="41" mass="4792">MVNVFFAFLIKHMRKFLIWQEQFEACPEAGKGHPCLPQKGN</sequence>
<accession>F3Z0D2</accession>
<dbReference type="HOGENOM" id="CLU_3268953_0_0_7"/>
<name>F3Z0D2_DESAF</name>
<gene>
    <name evidence="1" type="ORF">Desaf_2624</name>
</gene>
<organism evidence="1 2">
    <name type="scientific">Desulfocurvibacter africanus subsp. africanus str. Walvis Bay</name>
    <dbReference type="NCBI Taxonomy" id="690850"/>
    <lineage>
        <taxon>Bacteria</taxon>
        <taxon>Pseudomonadati</taxon>
        <taxon>Thermodesulfobacteriota</taxon>
        <taxon>Desulfovibrionia</taxon>
        <taxon>Desulfovibrionales</taxon>
        <taxon>Desulfovibrionaceae</taxon>
        <taxon>Desulfocurvibacter</taxon>
    </lineage>
</organism>
<protein>
    <submittedName>
        <fullName evidence="1">Uncharacterized protein</fullName>
    </submittedName>
</protein>
<dbReference type="KEGG" id="daf:Desaf_2624"/>
<dbReference type="STRING" id="690850.Desaf_2624"/>
<evidence type="ECO:0000313" key="2">
    <source>
        <dbReference type="Proteomes" id="UP000007844"/>
    </source>
</evidence>
<dbReference type="EMBL" id="CP003221">
    <property type="protein sequence ID" value="EGJ50942.1"/>
    <property type="molecule type" value="Genomic_DNA"/>
</dbReference>